<evidence type="ECO:0000313" key="3">
    <source>
        <dbReference type="EMBL" id="SGY95309.1"/>
    </source>
</evidence>
<dbReference type="EMBL" id="FPLJ01000039">
    <property type="protein sequence ID" value="SGY88381.1"/>
    <property type="molecule type" value="Genomic_DNA"/>
</dbReference>
<gene>
    <name evidence="2" type="ORF">MT2528_1501</name>
    <name evidence="3" type="ORF">NVI5450_1699</name>
</gene>
<reference evidence="2 4" key="1">
    <citation type="submission" date="2016-11" db="EMBL/GenBank/DDBJ databases">
        <authorList>
            <person name="Klemetsen T."/>
        </authorList>
    </citation>
    <scope>NUCLEOTIDE SEQUENCE [LARGE SCALE GENOMIC DNA]</scope>
    <source>
        <strain evidence="2">MT 2528</strain>
    </source>
</reference>
<keyword evidence="4" id="KW-1185">Reference proteome</keyword>
<organism evidence="3 5">
    <name type="scientific">Moritella viscosa</name>
    <dbReference type="NCBI Taxonomy" id="80854"/>
    <lineage>
        <taxon>Bacteria</taxon>
        <taxon>Pseudomonadati</taxon>
        <taxon>Pseudomonadota</taxon>
        <taxon>Gammaproteobacteria</taxon>
        <taxon>Alteromonadales</taxon>
        <taxon>Moritellaceae</taxon>
        <taxon>Moritella</taxon>
    </lineage>
</organism>
<evidence type="ECO:0008006" key="6">
    <source>
        <dbReference type="Google" id="ProtNLM"/>
    </source>
</evidence>
<keyword evidence="1" id="KW-0472">Membrane</keyword>
<feature type="transmembrane region" description="Helical" evidence="1">
    <location>
        <begin position="6"/>
        <end position="26"/>
    </location>
</feature>
<keyword evidence="1" id="KW-1133">Transmembrane helix</keyword>
<reference evidence="3 5" key="2">
    <citation type="submission" date="2016-11" db="EMBL/GenBank/DDBJ databases">
        <authorList>
            <person name="Jaros S."/>
            <person name="Januszkiewicz K."/>
            <person name="Wedrychowicz H."/>
        </authorList>
    </citation>
    <scope>NUCLEOTIDE SEQUENCE [LARGE SCALE GENOMIC DNA]</scope>
    <source>
        <strain evidence="3">NVI 5450</strain>
    </source>
</reference>
<proteinExistence type="predicted"/>
<evidence type="ECO:0000256" key="1">
    <source>
        <dbReference type="SAM" id="Phobius"/>
    </source>
</evidence>
<dbReference type="RefSeq" id="WP_045111400.1">
    <property type="nucleotide sequence ID" value="NZ_CAWQZC010000118.1"/>
</dbReference>
<evidence type="ECO:0000313" key="2">
    <source>
        <dbReference type="EMBL" id="SGY88381.1"/>
    </source>
</evidence>
<dbReference type="KEGG" id="mvs:MVIS_3387"/>
<dbReference type="EMBL" id="FPLD01000051">
    <property type="protein sequence ID" value="SGY95309.1"/>
    <property type="molecule type" value="Genomic_DNA"/>
</dbReference>
<evidence type="ECO:0000313" key="4">
    <source>
        <dbReference type="Proteomes" id="UP000182660"/>
    </source>
</evidence>
<dbReference type="HOGENOM" id="CLU_085965_0_0_6"/>
<dbReference type="AlphaFoldDB" id="A0A090ILL5"/>
<dbReference type="GeneID" id="61295385"/>
<evidence type="ECO:0000313" key="5">
    <source>
        <dbReference type="Proteomes" id="UP000183794"/>
    </source>
</evidence>
<dbReference type="STRING" id="80854.MVIS_3387"/>
<name>A0A090ILL5_9GAMM</name>
<dbReference type="PATRIC" id="fig|80854.5.peg.3584"/>
<dbReference type="Proteomes" id="UP000182660">
    <property type="component" value="Unassembled WGS sequence"/>
</dbReference>
<accession>A0A090ILL5</accession>
<sequence length="282" mass="32647">MNSLLTVLLTGTLILCTLIGLCFLLLQMQQQQHNRRQLQLDGLIKLNIIRKLLTRMQQHRGLSNGILHGEADLKTRLDTVTEQISQLNIEIIDMYPDLLENERWQAMTDHWQRLSIDYFNLNIRNNLEQHNKLVLNLLYLINDVAFDNKLHQLNNENSESIQFLWQELLFTAESIAQIRALGTGIAAAKVCTRAERIRLSYLCQSLEQSINIQNNPDYLLKISHLLKVIDNEIIISQPTIKADRFFNIATESIDMILAHFDNQLNNVEYQLHTSTSINKYAA</sequence>
<keyword evidence="1" id="KW-0812">Transmembrane</keyword>
<protein>
    <recommendedName>
        <fullName evidence="6">Nitrate/nitrite sensing protein domain-containing protein</fullName>
    </recommendedName>
</protein>
<dbReference type="Proteomes" id="UP000183794">
    <property type="component" value="Unassembled WGS sequence"/>
</dbReference>
<dbReference type="OrthoDB" id="9180266at2"/>